<dbReference type="InterPro" id="IPR013087">
    <property type="entry name" value="Znf_C2H2_type"/>
</dbReference>
<gene>
    <name evidence="9" type="ORF">L207DRAFT_506865</name>
</gene>
<dbReference type="GO" id="GO:0005634">
    <property type="term" value="C:nucleus"/>
    <property type="evidence" value="ECO:0007669"/>
    <property type="project" value="UniProtKB-SubCell"/>
</dbReference>
<reference evidence="9 10" key="1">
    <citation type="submission" date="2016-04" db="EMBL/GenBank/DDBJ databases">
        <title>A degradative enzymes factory behind the ericoid mycorrhizal symbiosis.</title>
        <authorList>
            <consortium name="DOE Joint Genome Institute"/>
            <person name="Martino E."/>
            <person name="Morin E."/>
            <person name="Grelet G."/>
            <person name="Kuo A."/>
            <person name="Kohler A."/>
            <person name="Daghino S."/>
            <person name="Barry K."/>
            <person name="Choi C."/>
            <person name="Cichocki N."/>
            <person name="Clum A."/>
            <person name="Copeland A."/>
            <person name="Hainaut M."/>
            <person name="Haridas S."/>
            <person name="Labutti K."/>
            <person name="Lindquist E."/>
            <person name="Lipzen A."/>
            <person name="Khouja H.-R."/>
            <person name="Murat C."/>
            <person name="Ohm R."/>
            <person name="Olson A."/>
            <person name="Spatafora J."/>
            <person name="Veneault-Fourrey C."/>
            <person name="Henrissat B."/>
            <person name="Grigoriev I."/>
            <person name="Martin F."/>
            <person name="Perotto S."/>
        </authorList>
    </citation>
    <scope>NUCLEOTIDE SEQUENCE [LARGE SCALE GENOMIC DNA]</scope>
    <source>
        <strain evidence="9 10">F</strain>
    </source>
</reference>
<dbReference type="GO" id="GO:0008270">
    <property type="term" value="F:zinc ion binding"/>
    <property type="evidence" value="ECO:0007669"/>
    <property type="project" value="UniProtKB-KW"/>
</dbReference>
<evidence type="ECO:0000259" key="8">
    <source>
        <dbReference type="SMART" id="SM00355"/>
    </source>
</evidence>
<dbReference type="OrthoDB" id="2687452at2759"/>
<name>A0A2J6SB05_HYAVF</name>
<keyword evidence="3" id="KW-0863">Zinc-finger</keyword>
<keyword evidence="6" id="KW-0804">Transcription</keyword>
<dbReference type="STRING" id="1149755.A0A2J6SB05"/>
<evidence type="ECO:0000256" key="7">
    <source>
        <dbReference type="ARBA" id="ARBA00023242"/>
    </source>
</evidence>
<evidence type="ECO:0000256" key="3">
    <source>
        <dbReference type="ARBA" id="ARBA00022771"/>
    </source>
</evidence>
<dbReference type="SMART" id="SM00355">
    <property type="entry name" value="ZnF_C2H2"/>
    <property type="match status" value="4"/>
</dbReference>
<keyword evidence="4" id="KW-0862">Zinc</keyword>
<dbReference type="EMBL" id="KZ613938">
    <property type="protein sequence ID" value="PMD47953.1"/>
    <property type="molecule type" value="Genomic_DNA"/>
</dbReference>
<comment type="subcellular location">
    <subcellularLocation>
        <location evidence="1">Nucleus</location>
    </subcellularLocation>
</comment>
<dbReference type="Gene3D" id="3.30.160.60">
    <property type="entry name" value="Classic Zinc Finger"/>
    <property type="match status" value="2"/>
</dbReference>
<evidence type="ECO:0000256" key="1">
    <source>
        <dbReference type="ARBA" id="ARBA00004123"/>
    </source>
</evidence>
<dbReference type="Proteomes" id="UP000235786">
    <property type="component" value="Unassembled WGS sequence"/>
</dbReference>
<feature type="domain" description="C2H2-type" evidence="8">
    <location>
        <begin position="25"/>
        <end position="50"/>
    </location>
</feature>
<sequence>MTSHQPVDDRSAPEILEANALQPVTRCPWQNCVADTFQDEDRAKSHLESHQNALLQSWKGPTTCSWPKCSSSRVFKEKYLLRRHLQNIHVEPLRCPIKGCSYSDPFDKQHDLNRHVKSIHETSRFLCPIESCDSNTIGFSRKDKLVKHMREEHDNDSHLQDSHGDYECALMACSDALPSHFTKEGARLHLISAHKIYRETAGLLIKEVTSDHVIYNSGSARRETVQCQSCYDLLPK</sequence>
<proteinExistence type="predicted"/>
<evidence type="ECO:0000313" key="10">
    <source>
        <dbReference type="Proteomes" id="UP000235786"/>
    </source>
</evidence>
<keyword evidence="5" id="KW-0805">Transcription regulation</keyword>
<evidence type="ECO:0000256" key="4">
    <source>
        <dbReference type="ARBA" id="ARBA00022833"/>
    </source>
</evidence>
<dbReference type="PANTHER" id="PTHR46179:SF13">
    <property type="entry name" value="C2H2-TYPE DOMAIN-CONTAINING PROTEIN"/>
    <property type="match status" value="1"/>
</dbReference>
<evidence type="ECO:0000313" key="9">
    <source>
        <dbReference type="EMBL" id="PMD47953.1"/>
    </source>
</evidence>
<feature type="domain" description="C2H2-type" evidence="8">
    <location>
        <begin position="93"/>
        <end position="120"/>
    </location>
</feature>
<keyword evidence="7" id="KW-0539">Nucleus</keyword>
<dbReference type="PANTHER" id="PTHR46179">
    <property type="entry name" value="ZINC FINGER PROTEIN"/>
    <property type="match status" value="1"/>
</dbReference>
<evidence type="ECO:0000256" key="2">
    <source>
        <dbReference type="ARBA" id="ARBA00022723"/>
    </source>
</evidence>
<dbReference type="AlphaFoldDB" id="A0A2J6SB05"/>
<accession>A0A2J6SB05</accession>
<organism evidence="9 10">
    <name type="scientific">Hyaloscypha variabilis (strain UAMH 11265 / GT02V1 / F)</name>
    <name type="common">Meliniomyces variabilis</name>
    <dbReference type="NCBI Taxonomy" id="1149755"/>
    <lineage>
        <taxon>Eukaryota</taxon>
        <taxon>Fungi</taxon>
        <taxon>Dikarya</taxon>
        <taxon>Ascomycota</taxon>
        <taxon>Pezizomycotina</taxon>
        <taxon>Leotiomycetes</taxon>
        <taxon>Helotiales</taxon>
        <taxon>Hyaloscyphaceae</taxon>
        <taxon>Hyaloscypha</taxon>
        <taxon>Hyaloscypha variabilis</taxon>
    </lineage>
</organism>
<keyword evidence="10" id="KW-1185">Reference proteome</keyword>
<feature type="domain" description="C2H2-type" evidence="8">
    <location>
        <begin position="62"/>
        <end position="89"/>
    </location>
</feature>
<dbReference type="InterPro" id="IPR051061">
    <property type="entry name" value="Zinc_finger_trans_reg"/>
</dbReference>
<protein>
    <recommendedName>
        <fullName evidence="8">C2H2-type domain-containing protein</fullName>
    </recommendedName>
</protein>
<evidence type="ECO:0000256" key="6">
    <source>
        <dbReference type="ARBA" id="ARBA00023163"/>
    </source>
</evidence>
<evidence type="ECO:0000256" key="5">
    <source>
        <dbReference type="ARBA" id="ARBA00023015"/>
    </source>
</evidence>
<feature type="domain" description="C2H2-type" evidence="8">
    <location>
        <begin position="125"/>
        <end position="153"/>
    </location>
</feature>
<keyword evidence="2" id="KW-0479">Metal-binding</keyword>
<dbReference type="GO" id="GO:0006357">
    <property type="term" value="P:regulation of transcription by RNA polymerase II"/>
    <property type="evidence" value="ECO:0007669"/>
    <property type="project" value="TreeGrafter"/>
</dbReference>